<keyword evidence="9" id="KW-0406">Ion transport</keyword>
<organism evidence="14 15">
    <name type="scientific">Owenia fusiformis</name>
    <name type="common">Polychaete worm</name>
    <dbReference type="NCBI Taxonomy" id="6347"/>
    <lineage>
        <taxon>Eukaryota</taxon>
        <taxon>Metazoa</taxon>
        <taxon>Spiralia</taxon>
        <taxon>Lophotrochozoa</taxon>
        <taxon>Annelida</taxon>
        <taxon>Polychaeta</taxon>
        <taxon>Sedentaria</taxon>
        <taxon>Canalipalpata</taxon>
        <taxon>Sabellida</taxon>
        <taxon>Oweniida</taxon>
        <taxon>Oweniidae</taxon>
        <taxon>Owenia</taxon>
    </lineage>
</organism>
<evidence type="ECO:0000256" key="2">
    <source>
        <dbReference type="ARBA" id="ARBA00006434"/>
    </source>
</evidence>
<keyword evidence="12" id="KW-0739">Sodium transport</keyword>
<evidence type="ECO:0000256" key="5">
    <source>
        <dbReference type="ARBA" id="ARBA00022847"/>
    </source>
</evidence>
<evidence type="ECO:0000256" key="4">
    <source>
        <dbReference type="ARBA" id="ARBA00022692"/>
    </source>
</evidence>
<gene>
    <name evidence="14" type="ORF">OFUS_LOCUS5604</name>
</gene>
<comment type="similarity">
    <text evidence="2 13">Belongs to the sodium:solute symporter (SSF) (TC 2.A.21) family.</text>
</comment>
<dbReference type="InterPro" id="IPR052244">
    <property type="entry name" value="Choline_transporter"/>
</dbReference>
<evidence type="ECO:0000313" key="14">
    <source>
        <dbReference type="EMBL" id="CAH1778730.1"/>
    </source>
</evidence>
<keyword evidence="8" id="KW-0915">Sodium</keyword>
<keyword evidence="4" id="KW-0812">Transmembrane</keyword>
<keyword evidence="11" id="KW-0325">Glycoprotein</keyword>
<dbReference type="Gene3D" id="1.20.1730.10">
    <property type="entry name" value="Sodium/glucose cotransporter"/>
    <property type="match status" value="1"/>
</dbReference>
<dbReference type="GO" id="GO:0005886">
    <property type="term" value="C:plasma membrane"/>
    <property type="evidence" value="ECO:0007669"/>
    <property type="project" value="TreeGrafter"/>
</dbReference>
<evidence type="ECO:0000256" key="1">
    <source>
        <dbReference type="ARBA" id="ARBA00004141"/>
    </source>
</evidence>
<keyword evidence="7" id="KW-1133">Transmembrane helix</keyword>
<name>A0A8J1UW02_OWEFU</name>
<dbReference type="Proteomes" id="UP000749559">
    <property type="component" value="Unassembled WGS sequence"/>
</dbReference>
<comment type="subcellular location">
    <subcellularLocation>
        <location evidence="1">Membrane</location>
        <topology evidence="1">Multi-pass membrane protein</topology>
    </subcellularLocation>
</comment>
<dbReference type="OrthoDB" id="546820at2759"/>
<sequence>MAVDVVGVIVLVVFYVIVLVTGIVAGRCFKAPGASETELSMVAGRKLGLGVGILTMSATYIGGGFLNGLAEGMALGGVAWTIPPLGIMCGLFLSSFLFGGPMRKKEYLTFLDPFNAKYGREATACLFVATLLADIFWSAAILSALGTSLSVIIELDKVVSIVISAAIAVFYTMVGQMVAVAYTDIVELALLVVGMGIAIPFAATNEHVNLSEAQDKWLGNIKPIQIGAWIDFFVLTSLGAIPWQSTFQRFLSAKSVRGAKIIGIVGGIITFILGIFPLTIGAIGVSTDWNSTKYERDPIATGDASLLLPLVMYHLTPRPVAIIGLCSVAAAVMSSVDSALLGSASMFSHNIYRAIIRKKASEKELLWVQRGAIFIIGVLASITAIFGDSIYGLVNFGTDITLVTVFPQLVCSMYIEVSNGYGALIGSSLALVLRIGGGESLMNLAPFIPYPPYGFEEQLFPVRIFSIIVAILTTVLISELTKLLFEKGVFPRKLDVLNQFSGVNSYSMNDEEMKVNKEKENVEIQSAYITSDNLGYNKDL</sequence>
<comment type="caution">
    <text evidence="14">The sequence shown here is derived from an EMBL/GenBank/DDBJ whole genome shotgun (WGS) entry which is preliminary data.</text>
</comment>
<evidence type="ECO:0000256" key="7">
    <source>
        <dbReference type="ARBA" id="ARBA00022989"/>
    </source>
</evidence>
<dbReference type="CDD" id="cd11474">
    <property type="entry name" value="SLC5sbd_CHT"/>
    <property type="match status" value="1"/>
</dbReference>
<evidence type="ECO:0000256" key="12">
    <source>
        <dbReference type="ARBA" id="ARBA00023201"/>
    </source>
</evidence>
<dbReference type="Pfam" id="PF00474">
    <property type="entry name" value="SSF"/>
    <property type="match status" value="1"/>
</dbReference>
<dbReference type="GO" id="GO:0008292">
    <property type="term" value="P:acetylcholine biosynthetic process"/>
    <property type="evidence" value="ECO:0007669"/>
    <property type="project" value="TreeGrafter"/>
</dbReference>
<dbReference type="EMBL" id="CAIIXF020000003">
    <property type="protein sequence ID" value="CAH1778730.1"/>
    <property type="molecule type" value="Genomic_DNA"/>
</dbReference>
<evidence type="ECO:0000256" key="6">
    <source>
        <dbReference type="ARBA" id="ARBA00022979"/>
    </source>
</evidence>
<dbReference type="PANTHER" id="PTHR45897">
    <property type="entry name" value="HIGH-AFFINITY CHOLINE TRANSPORTER 1"/>
    <property type="match status" value="1"/>
</dbReference>
<evidence type="ECO:0000256" key="10">
    <source>
        <dbReference type="ARBA" id="ARBA00023136"/>
    </source>
</evidence>
<reference evidence="14" key="1">
    <citation type="submission" date="2022-03" db="EMBL/GenBank/DDBJ databases">
        <authorList>
            <person name="Martin C."/>
        </authorList>
    </citation>
    <scope>NUCLEOTIDE SEQUENCE</scope>
</reference>
<proteinExistence type="inferred from homology"/>
<dbReference type="GO" id="GO:0005307">
    <property type="term" value="F:choline:sodium symporter activity"/>
    <property type="evidence" value="ECO:0007669"/>
    <property type="project" value="TreeGrafter"/>
</dbReference>
<dbReference type="PROSITE" id="PS50283">
    <property type="entry name" value="NA_SOLUT_SYMP_3"/>
    <property type="match status" value="1"/>
</dbReference>
<keyword evidence="3" id="KW-0813">Transport</keyword>
<evidence type="ECO:0000256" key="8">
    <source>
        <dbReference type="ARBA" id="ARBA00023053"/>
    </source>
</evidence>
<dbReference type="PANTHER" id="PTHR45897:SF4">
    <property type="entry name" value="HIGH-AFFINITY CHOLINE TRANSPORTER 1"/>
    <property type="match status" value="1"/>
</dbReference>
<dbReference type="InterPro" id="IPR038377">
    <property type="entry name" value="Na/Glc_symporter_sf"/>
</dbReference>
<dbReference type="AlphaFoldDB" id="A0A8J1UW02"/>
<evidence type="ECO:0000256" key="9">
    <source>
        <dbReference type="ARBA" id="ARBA00023065"/>
    </source>
</evidence>
<protein>
    <submittedName>
        <fullName evidence="14">Uncharacterized protein</fullName>
    </submittedName>
</protein>
<evidence type="ECO:0000256" key="13">
    <source>
        <dbReference type="RuleBase" id="RU362091"/>
    </source>
</evidence>
<evidence type="ECO:0000256" key="3">
    <source>
        <dbReference type="ARBA" id="ARBA00022448"/>
    </source>
</evidence>
<keyword evidence="10" id="KW-0472">Membrane</keyword>
<keyword evidence="5" id="KW-0769">Symport</keyword>
<accession>A0A8J1UW02</accession>
<dbReference type="InterPro" id="IPR001734">
    <property type="entry name" value="Na/solute_symporter"/>
</dbReference>
<evidence type="ECO:0000313" key="15">
    <source>
        <dbReference type="Proteomes" id="UP000749559"/>
    </source>
</evidence>
<keyword evidence="15" id="KW-1185">Reference proteome</keyword>
<keyword evidence="6" id="KW-0530">Neurotransmitter biosynthesis</keyword>
<evidence type="ECO:0000256" key="11">
    <source>
        <dbReference type="ARBA" id="ARBA00023180"/>
    </source>
</evidence>